<evidence type="ECO:0008006" key="11">
    <source>
        <dbReference type="Google" id="ProtNLM"/>
    </source>
</evidence>
<dbReference type="GeneID" id="66080469"/>
<dbReference type="OrthoDB" id="1844152at2759"/>
<evidence type="ECO:0000256" key="7">
    <source>
        <dbReference type="RuleBase" id="RU000461"/>
    </source>
</evidence>
<protein>
    <recommendedName>
        <fullName evidence="11">Cytochrome P450</fullName>
    </recommendedName>
</protein>
<organism evidence="9 10">
    <name type="scientific">Marasmius oreades</name>
    <name type="common">fairy-ring Marasmius</name>
    <dbReference type="NCBI Taxonomy" id="181124"/>
    <lineage>
        <taxon>Eukaryota</taxon>
        <taxon>Fungi</taxon>
        <taxon>Dikarya</taxon>
        <taxon>Basidiomycota</taxon>
        <taxon>Agaricomycotina</taxon>
        <taxon>Agaricomycetes</taxon>
        <taxon>Agaricomycetidae</taxon>
        <taxon>Agaricales</taxon>
        <taxon>Marasmiineae</taxon>
        <taxon>Marasmiaceae</taxon>
        <taxon>Marasmius</taxon>
    </lineage>
</organism>
<dbReference type="InterPro" id="IPR002403">
    <property type="entry name" value="Cyt_P450_E_grp-IV"/>
</dbReference>
<dbReference type="PRINTS" id="PR00465">
    <property type="entry name" value="EP450IV"/>
</dbReference>
<dbReference type="InterPro" id="IPR036396">
    <property type="entry name" value="Cyt_P450_sf"/>
</dbReference>
<keyword evidence="10" id="KW-1185">Reference proteome</keyword>
<evidence type="ECO:0000256" key="1">
    <source>
        <dbReference type="ARBA" id="ARBA00001971"/>
    </source>
</evidence>
<dbReference type="EMBL" id="CM032187">
    <property type="protein sequence ID" value="KAG7089740.1"/>
    <property type="molecule type" value="Genomic_DNA"/>
</dbReference>
<keyword evidence="3 6" id="KW-0479">Metal-binding</keyword>
<accession>A0A9P7RUR3</accession>
<keyword evidence="5 6" id="KW-0408">Iron</keyword>
<keyword evidence="8" id="KW-0812">Transmembrane</keyword>
<dbReference type="GO" id="GO:0004497">
    <property type="term" value="F:monooxygenase activity"/>
    <property type="evidence" value="ECO:0007669"/>
    <property type="project" value="UniProtKB-KW"/>
</dbReference>
<evidence type="ECO:0000256" key="2">
    <source>
        <dbReference type="ARBA" id="ARBA00010617"/>
    </source>
</evidence>
<dbReference type="Pfam" id="PF00067">
    <property type="entry name" value="p450"/>
    <property type="match status" value="1"/>
</dbReference>
<name>A0A9P7RUR3_9AGAR</name>
<keyword evidence="6 7" id="KW-0349">Heme</keyword>
<proteinExistence type="inferred from homology"/>
<dbReference type="PANTHER" id="PTHR46206">
    <property type="entry name" value="CYTOCHROME P450"/>
    <property type="match status" value="1"/>
</dbReference>
<evidence type="ECO:0000256" key="4">
    <source>
        <dbReference type="ARBA" id="ARBA00023002"/>
    </source>
</evidence>
<gene>
    <name evidence="9" type="ORF">E1B28_011394</name>
</gene>
<dbReference type="InterPro" id="IPR017972">
    <property type="entry name" value="Cyt_P450_CS"/>
</dbReference>
<evidence type="ECO:0000256" key="8">
    <source>
        <dbReference type="SAM" id="Phobius"/>
    </source>
</evidence>
<comment type="similarity">
    <text evidence="2 7">Belongs to the cytochrome P450 family.</text>
</comment>
<feature type="transmembrane region" description="Helical" evidence="8">
    <location>
        <begin position="12"/>
        <end position="30"/>
    </location>
</feature>
<dbReference type="RefSeq" id="XP_043006210.1">
    <property type="nucleotide sequence ID" value="XM_043156423.1"/>
</dbReference>
<dbReference type="GO" id="GO:0005506">
    <property type="term" value="F:iron ion binding"/>
    <property type="evidence" value="ECO:0007669"/>
    <property type="project" value="InterPro"/>
</dbReference>
<dbReference type="AlphaFoldDB" id="A0A9P7RUR3"/>
<evidence type="ECO:0000256" key="5">
    <source>
        <dbReference type="ARBA" id="ARBA00023004"/>
    </source>
</evidence>
<evidence type="ECO:0000256" key="6">
    <source>
        <dbReference type="PIRSR" id="PIRSR602403-1"/>
    </source>
</evidence>
<sequence>MPMRLDFSTAITYLNLGVALGLPYAFYMYFTALRKRALLEAIPTVGHDGIFTSYITIWRYLFDGRALIEEGCRKYPGSAFKIPTIDGWQVVVNGHQMYDGLRRASEDELSTFEALDDLFKARYTMSPHLNDNPYHVDVILTSLTRNTAAKLDDIRDEIRQAFQDFIPATEDWTEYSNLPKLMPKIVVRVSNRVFVGLPLCRNKDWCDLNVKFTISVAVNALVIGLFPKFLHPIVGRIFSSRRSSLRRATKHLSSILKERMETESQNHGSGVEQSYEPNDLLSWLVDKREKIGEDWQKASVEDLSLRVIAINFAAIHTTSGFFTHALYDLAANPQLADPLRDEFTSVIESEGGWTKSAMSKMYMLDSFLKESARKGVASVSVIRIALQDFMLPNGIRLPTGTKVGIAAYHTHHSEKTYPAPDTFQVARFAEKGGNTRNCMTTLSEDWLTFGTGKHACPGRFFAVNQLKMLMGYVLLTYDVKFSEKQANFPHPLWFANTVIPNSSARVMFRRRKM</sequence>
<dbReference type="Proteomes" id="UP001049176">
    <property type="component" value="Chromosome 7"/>
</dbReference>
<dbReference type="PROSITE" id="PS00086">
    <property type="entry name" value="CYTOCHROME_P450"/>
    <property type="match status" value="1"/>
</dbReference>
<evidence type="ECO:0000313" key="9">
    <source>
        <dbReference type="EMBL" id="KAG7089740.1"/>
    </source>
</evidence>
<dbReference type="KEGG" id="more:E1B28_011394"/>
<keyword evidence="8" id="KW-1133">Transmembrane helix</keyword>
<dbReference type="SUPFAM" id="SSF48264">
    <property type="entry name" value="Cytochrome P450"/>
    <property type="match status" value="1"/>
</dbReference>
<comment type="cofactor">
    <cofactor evidence="1 6">
        <name>heme</name>
        <dbReference type="ChEBI" id="CHEBI:30413"/>
    </cofactor>
</comment>
<dbReference type="CDD" id="cd11041">
    <property type="entry name" value="CYP503A1-like"/>
    <property type="match status" value="1"/>
</dbReference>
<dbReference type="InterPro" id="IPR001128">
    <property type="entry name" value="Cyt_P450"/>
</dbReference>
<keyword evidence="7" id="KW-0503">Monooxygenase</keyword>
<feature type="binding site" description="axial binding residue" evidence="6">
    <location>
        <position position="456"/>
    </location>
    <ligand>
        <name>heme</name>
        <dbReference type="ChEBI" id="CHEBI:30413"/>
    </ligand>
    <ligandPart>
        <name>Fe</name>
        <dbReference type="ChEBI" id="CHEBI:18248"/>
    </ligandPart>
</feature>
<evidence type="ECO:0000256" key="3">
    <source>
        <dbReference type="ARBA" id="ARBA00022723"/>
    </source>
</evidence>
<keyword evidence="8" id="KW-0472">Membrane</keyword>
<dbReference type="Gene3D" id="1.10.630.10">
    <property type="entry name" value="Cytochrome P450"/>
    <property type="match status" value="1"/>
</dbReference>
<dbReference type="GO" id="GO:0016705">
    <property type="term" value="F:oxidoreductase activity, acting on paired donors, with incorporation or reduction of molecular oxygen"/>
    <property type="evidence" value="ECO:0007669"/>
    <property type="project" value="InterPro"/>
</dbReference>
<comment type="caution">
    <text evidence="9">The sequence shown here is derived from an EMBL/GenBank/DDBJ whole genome shotgun (WGS) entry which is preliminary data.</text>
</comment>
<evidence type="ECO:0000313" key="10">
    <source>
        <dbReference type="Proteomes" id="UP001049176"/>
    </source>
</evidence>
<keyword evidence="4 7" id="KW-0560">Oxidoreductase</keyword>
<dbReference type="GO" id="GO:0020037">
    <property type="term" value="F:heme binding"/>
    <property type="evidence" value="ECO:0007669"/>
    <property type="project" value="InterPro"/>
</dbReference>
<reference evidence="9" key="1">
    <citation type="journal article" date="2021" name="Genome Biol. Evol.">
        <title>The assembled and annotated genome of the fairy-ring fungus Marasmius oreades.</title>
        <authorList>
            <person name="Hiltunen M."/>
            <person name="Ament-Velasquez S.L."/>
            <person name="Johannesson H."/>
        </authorList>
    </citation>
    <scope>NUCLEOTIDE SEQUENCE</scope>
    <source>
        <strain evidence="9">03SP1</strain>
    </source>
</reference>